<feature type="signal peptide" evidence="2">
    <location>
        <begin position="1"/>
        <end position="27"/>
    </location>
</feature>
<dbReference type="OrthoDB" id="1445232at2"/>
<proteinExistence type="predicted"/>
<protein>
    <submittedName>
        <fullName evidence="3">Uncharacterized protein</fullName>
    </submittedName>
</protein>
<organism evidence="3 4">
    <name type="scientific">Flavobacterium haoranii</name>
    <dbReference type="NCBI Taxonomy" id="683124"/>
    <lineage>
        <taxon>Bacteria</taxon>
        <taxon>Pseudomonadati</taxon>
        <taxon>Bacteroidota</taxon>
        <taxon>Flavobacteriia</taxon>
        <taxon>Flavobacteriales</taxon>
        <taxon>Flavobacteriaceae</taxon>
        <taxon>Flavobacterium</taxon>
    </lineage>
</organism>
<dbReference type="STRING" id="683124.SAMN05444337_0764"/>
<evidence type="ECO:0000313" key="3">
    <source>
        <dbReference type="EMBL" id="SHI77655.1"/>
    </source>
</evidence>
<gene>
    <name evidence="3" type="ORF">SAMN05444337_0764</name>
</gene>
<accession>A0A1M6DWV3</accession>
<feature type="compositionally biased region" description="Basic and acidic residues" evidence="1">
    <location>
        <begin position="31"/>
        <end position="43"/>
    </location>
</feature>
<dbReference type="Proteomes" id="UP000184232">
    <property type="component" value="Unassembled WGS sequence"/>
</dbReference>
<feature type="region of interest" description="Disordered" evidence="1">
    <location>
        <begin position="31"/>
        <end position="54"/>
    </location>
</feature>
<dbReference type="RefSeq" id="WP_072781878.1">
    <property type="nucleotide sequence ID" value="NZ_CP045292.1"/>
</dbReference>
<evidence type="ECO:0000256" key="1">
    <source>
        <dbReference type="SAM" id="MobiDB-lite"/>
    </source>
</evidence>
<sequence length="112" mass="13053">MKKKYLIVNLFLMFAVLFAVSYQSVHAFSHHHDSDFKNPKTEKSFTSSTKTLTEKDDCPICDFKFTSFLKTEIFSFKHYTFFKESPYSFSVKEATSFFYGSLFSHRGPPAQV</sequence>
<reference evidence="3 4" key="1">
    <citation type="submission" date="2016-11" db="EMBL/GenBank/DDBJ databases">
        <authorList>
            <person name="Jaros S."/>
            <person name="Januszkiewicz K."/>
            <person name="Wedrychowicz H."/>
        </authorList>
    </citation>
    <scope>NUCLEOTIDE SEQUENCE [LARGE SCALE GENOMIC DNA]</scope>
    <source>
        <strain evidence="3 4">DSM 22807</strain>
    </source>
</reference>
<keyword evidence="2" id="KW-0732">Signal</keyword>
<dbReference type="EMBL" id="FQZH01000001">
    <property type="protein sequence ID" value="SHI77655.1"/>
    <property type="molecule type" value="Genomic_DNA"/>
</dbReference>
<name>A0A1M6DWV3_9FLAO</name>
<feature type="chain" id="PRO_5011979861" evidence="2">
    <location>
        <begin position="28"/>
        <end position="112"/>
    </location>
</feature>
<dbReference type="AlphaFoldDB" id="A0A1M6DWV3"/>
<evidence type="ECO:0000256" key="2">
    <source>
        <dbReference type="SAM" id="SignalP"/>
    </source>
</evidence>
<keyword evidence="4" id="KW-1185">Reference proteome</keyword>
<evidence type="ECO:0000313" key="4">
    <source>
        <dbReference type="Proteomes" id="UP000184232"/>
    </source>
</evidence>